<dbReference type="EMBL" id="CP017305">
    <property type="protein sequence ID" value="AOS83871.1"/>
    <property type="molecule type" value="Genomic_DNA"/>
</dbReference>
<dbReference type="STRING" id="274537.BIU88_06725"/>
<dbReference type="PANTHER" id="PTHR43222">
    <property type="entry name" value="NUDIX HYDROLASE 23"/>
    <property type="match status" value="1"/>
</dbReference>
<dbReference type="InterPro" id="IPR000086">
    <property type="entry name" value="NUDIX_hydrolase_dom"/>
</dbReference>
<protein>
    <submittedName>
        <fullName evidence="2">NUDIX hydrolase</fullName>
    </submittedName>
</protein>
<dbReference type="RefSeq" id="WP_069809834.1">
    <property type="nucleotide sequence ID" value="NZ_CP017305.1"/>
</dbReference>
<dbReference type="PANTHER" id="PTHR43222:SF2">
    <property type="entry name" value="NUDIX HYDROLASE 23, CHLOROPLASTIC"/>
    <property type="match status" value="1"/>
</dbReference>
<dbReference type="GO" id="GO:0016787">
    <property type="term" value="F:hydrolase activity"/>
    <property type="evidence" value="ECO:0007669"/>
    <property type="project" value="UniProtKB-KW"/>
</dbReference>
<proteinExistence type="predicted"/>
<dbReference type="CDD" id="cd18882">
    <property type="entry name" value="NUDIX_Hydrolase"/>
    <property type="match status" value="1"/>
</dbReference>
<dbReference type="InterPro" id="IPR015797">
    <property type="entry name" value="NUDIX_hydrolase-like_dom_sf"/>
</dbReference>
<keyword evidence="2" id="KW-0378">Hydrolase</keyword>
<dbReference type="Pfam" id="PF00293">
    <property type="entry name" value="NUDIX"/>
    <property type="match status" value="1"/>
</dbReference>
<organism evidence="2 3">
    <name type="scientific">Chlorobaculum limnaeum</name>
    <dbReference type="NCBI Taxonomy" id="274537"/>
    <lineage>
        <taxon>Bacteria</taxon>
        <taxon>Pseudomonadati</taxon>
        <taxon>Chlorobiota</taxon>
        <taxon>Chlorobiia</taxon>
        <taxon>Chlorobiales</taxon>
        <taxon>Chlorobiaceae</taxon>
        <taxon>Chlorobaculum</taxon>
    </lineage>
</organism>
<name>A0A1D8D0D9_CHLLM</name>
<sequence length="140" mass="16432">MKRAGASIILKNPRNQVLLFLRDDKPEIPYPNLWDLPGGHVEDAETPKACIMREMLEEIETDVSACHRHAIYDFPDRIEYIFLMDFEAAAETIPLHEGQCLRWFAEKEIPWDNLAFGFEFVLRDYFAGRQRWDDDGEVQD</sequence>
<feature type="domain" description="Nudix hydrolase" evidence="1">
    <location>
        <begin position="1"/>
        <end position="126"/>
    </location>
</feature>
<dbReference type="SUPFAM" id="SSF55811">
    <property type="entry name" value="Nudix"/>
    <property type="match status" value="1"/>
</dbReference>
<reference evidence="2" key="1">
    <citation type="submission" date="2016-09" db="EMBL/GenBank/DDBJ databases">
        <title>Genome sequence of Chlorobaculum limnaeum.</title>
        <authorList>
            <person name="Liu Z."/>
            <person name="Tank M."/>
            <person name="Bryant D.A."/>
        </authorList>
    </citation>
    <scope>NUCLEOTIDE SEQUENCE [LARGE SCALE GENOMIC DNA]</scope>
    <source>
        <strain evidence="2">DSM 1677</strain>
    </source>
</reference>
<dbReference type="AlphaFoldDB" id="A0A1D8D0D9"/>
<evidence type="ECO:0000313" key="3">
    <source>
        <dbReference type="Proteomes" id="UP000095185"/>
    </source>
</evidence>
<evidence type="ECO:0000259" key="1">
    <source>
        <dbReference type="PROSITE" id="PS51462"/>
    </source>
</evidence>
<dbReference type="PROSITE" id="PS51462">
    <property type="entry name" value="NUDIX"/>
    <property type="match status" value="1"/>
</dbReference>
<dbReference type="OrthoDB" id="9786141at2"/>
<accession>A0A1D8D0D9</accession>
<dbReference type="Gene3D" id="3.90.79.10">
    <property type="entry name" value="Nucleoside Triphosphate Pyrophosphohydrolase"/>
    <property type="match status" value="1"/>
</dbReference>
<gene>
    <name evidence="2" type="ORF">BIU88_06725</name>
</gene>
<dbReference type="Proteomes" id="UP000095185">
    <property type="component" value="Chromosome"/>
</dbReference>
<keyword evidence="3" id="KW-1185">Reference proteome</keyword>
<evidence type="ECO:0000313" key="2">
    <source>
        <dbReference type="EMBL" id="AOS83871.1"/>
    </source>
</evidence>
<dbReference type="KEGG" id="clz:BIU88_06725"/>